<dbReference type="GO" id="GO:0016020">
    <property type="term" value="C:membrane"/>
    <property type="evidence" value="ECO:0007669"/>
    <property type="project" value="UniProtKB-SubCell"/>
</dbReference>
<dbReference type="InterPro" id="IPR011691">
    <property type="entry name" value="Vesicle_transpt_SFT2"/>
</dbReference>
<keyword evidence="3 8" id="KW-0812">Transmembrane</keyword>
<evidence type="ECO:0000313" key="9">
    <source>
        <dbReference type="EMBL" id="KYQ88985.1"/>
    </source>
</evidence>
<dbReference type="OMA" id="IAAIVWK"/>
<sequence>MDSIKSLLGEKPQEEKGLWDDINNQCSLTFTQRIIGFCICAGLGVLFAFLAFIFILSPSSFAFLYTVGNILMLVATGFVVGPMKQIKSMVQPTRLICAIVFVLSMILTLVGVFYGWSFIIIIFLIIFQICALLYYIFSYIPYGRQCLQGVCGSVVSV</sequence>
<keyword evidence="4 8" id="KW-0653">Protein transport</keyword>
<accession>A0A151Z4W7</accession>
<name>A0A151Z4W7_TIELA</name>
<comment type="subcellular location">
    <subcellularLocation>
        <location evidence="1 8">Membrane</location>
        <topology evidence="1 8">Multi-pass membrane protein</topology>
    </subcellularLocation>
</comment>
<keyword evidence="10" id="KW-1185">Reference proteome</keyword>
<evidence type="ECO:0000256" key="1">
    <source>
        <dbReference type="ARBA" id="ARBA00004141"/>
    </source>
</evidence>
<feature type="transmembrane region" description="Helical" evidence="8">
    <location>
        <begin position="95"/>
        <end position="113"/>
    </location>
</feature>
<dbReference type="GO" id="GO:0005737">
    <property type="term" value="C:cytoplasm"/>
    <property type="evidence" value="ECO:0007669"/>
    <property type="project" value="UniProtKB-ARBA"/>
</dbReference>
<keyword evidence="2 8" id="KW-0813">Transport</keyword>
<evidence type="ECO:0000256" key="3">
    <source>
        <dbReference type="ARBA" id="ARBA00022692"/>
    </source>
</evidence>
<gene>
    <name evidence="9" type="ORF">DLAC_10199</name>
</gene>
<reference evidence="9 10" key="1">
    <citation type="submission" date="2015-12" db="EMBL/GenBank/DDBJ databases">
        <title>Dictyostelia acquired genes for synthesis and detection of signals that induce cell-type specialization by lateral gene transfer from prokaryotes.</title>
        <authorList>
            <person name="Gloeckner G."/>
            <person name="Schaap P."/>
        </authorList>
    </citation>
    <scope>NUCLEOTIDE SEQUENCE [LARGE SCALE GENOMIC DNA]</scope>
    <source>
        <strain evidence="9 10">TK</strain>
    </source>
</reference>
<protein>
    <recommendedName>
        <fullName evidence="8">Vesicle transport protein</fullName>
    </recommendedName>
</protein>
<dbReference type="InterPro" id="IPR007305">
    <property type="entry name" value="Vesicle_transpt_Got1/SFT2"/>
</dbReference>
<dbReference type="AlphaFoldDB" id="A0A151Z4W7"/>
<keyword evidence="6 8" id="KW-0472">Membrane</keyword>
<dbReference type="GO" id="GO:0015031">
    <property type="term" value="P:protein transport"/>
    <property type="evidence" value="ECO:0007669"/>
    <property type="project" value="UniProtKB-KW"/>
</dbReference>
<evidence type="ECO:0000256" key="4">
    <source>
        <dbReference type="ARBA" id="ARBA00022927"/>
    </source>
</evidence>
<feature type="transmembrane region" description="Helical" evidence="8">
    <location>
        <begin position="62"/>
        <end position="83"/>
    </location>
</feature>
<dbReference type="EMBL" id="LODT01000042">
    <property type="protein sequence ID" value="KYQ88985.1"/>
    <property type="molecule type" value="Genomic_DNA"/>
</dbReference>
<proteinExistence type="inferred from homology"/>
<evidence type="ECO:0000256" key="7">
    <source>
        <dbReference type="ARBA" id="ARBA00025800"/>
    </source>
</evidence>
<dbReference type="GO" id="GO:0012505">
    <property type="term" value="C:endomembrane system"/>
    <property type="evidence" value="ECO:0007669"/>
    <property type="project" value="UniProtKB-ARBA"/>
</dbReference>
<comment type="similarity">
    <text evidence="7 8">Belongs to the SFT2 family.</text>
</comment>
<dbReference type="Proteomes" id="UP000076078">
    <property type="component" value="Unassembled WGS sequence"/>
</dbReference>
<evidence type="ECO:0000256" key="6">
    <source>
        <dbReference type="ARBA" id="ARBA00023136"/>
    </source>
</evidence>
<keyword evidence="5 8" id="KW-1133">Transmembrane helix</keyword>
<feature type="transmembrane region" description="Helical" evidence="8">
    <location>
        <begin position="119"/>
        <end position="137"/>
    </location>
</feature>
<dbReference type="PANTHER" id="PTHR23137">
    <property type="entry name" value="VESICLE TRANSPORT PROTEIN-RELATED"/>
    <property type="match status" value="1"/>
</dbReference>
<dbReference type="FunCoup" id="A0A151Z4W7">
    <property type="interactions" value="120"/>
</dbReference>
<dbReference type="PANTHER" id="PTHR23137:SF6">
    <property type="entry name" value="VESICLE TRANSPORT PROTEIN"/>
    <property type="match status" value="1"/>
</dbReference>
<feature type="transmembrane region" description="Helical" evidence="8">
    <location>
        <begin position="34"/>
        <end position="56"/>
    </location>
</feature>
<evidence type="ECO:0000256" key="5">
    <source>
        <dbReference type="ARBA" id="ARBA00022989"/>
    </source>
</evidence>
<dbReference type="GO" id="GO:0016192">
    <property type="term" value="P:vesicle-mediated transport"/>
    <property type="evidence" value="ECO:0007669"/>
    <property type="project" value="InterPro"/>
</dbReference>
<comment type="caution">
    <text evidence="9">The sequence shown here is derived from an EMBL/GenBank/DDBJ whole genome shotgun (WGS) entry which is preliminary data.</text>
</comment>
<dbReference type="STRING" id="361077.A0A151Z4W7"/>
<dbReference type="Pfam" id="PF04178">
    <property type="entry name" value="Got1"/>
    <property type="match status" value="1"/>
</dbReference>
<dbReference type="InParanoid" id="A0A151Z4W7"/>
<comment type="function">
    <text evidence="8">May be involved in fusion of retrograde transport vesicles derived from an endocytic compartment with the Golgi complex.</text>
</comment>
<evidence type="ECO:0000256" key="8">
    <source>
        <dbReference type="RuleBase" id="RU363111"/>
    </source>
</evidence>
<evidence type="ECO:0000313" key="10">
    <source>
        <dbReference type="Proteomes" id="UP000076078"/>
    </source>
</evidence>
<organism evidence="9 10">
    <name type="scientific">Tieghemostelium lacteum</name>
    <name type="common">Slime mold</name>
    <name type="synonym">Dictyostelium lacteum</name>
    <dbReference type="NCBI Taxonomy" id="361077"/>
    <lineage>
        <taxon>Eukaryota</taxon>
        <taxon>Amoebozoa</taxon>
        <taxon>Evosea</taxon>
        <taxon>Eumycetozoa</taxon>
        <taxon>Dictyostelia</taxon>
        <taxon>Dictyosteliales</taxon>
        <taxon>Raperosteliaceae</taxon>
        <taxon>Tieghemostelium</taxon>
    </lineage>
</organism>
<dbReference type="OrthoDB" id="73614at2759"/>
<evidence type="ECO:0000256" key="2">
    <source>
        <dbReference type="ARBA" id="ARBA00022448"/>
    </source>
</evidence>